<protein>
    <recommendedName>
        <fullName evidence="2">DUF7330 domain-containing protein</fullName>
    </recommendedName>
</protein>
<gene>
    <name evidence="3" type="ORF">CC1G_14825</name>
</gene>
<dbReference type="GeneID" id="9380317"/>
<accession>D6RNV0</accession>
<keyword evidence="4" id="KW-1185">Reference proteome</keyword>
<organism evidence="3 4">
    <name type="scientific">Coprinopsis cinerea (strain Okayama-7 / 130 / ATCC MYA-4618 / FGSC 9003)</name>
    <name type="common">Inky cap fungus</name>
    <name type="synonym">Hormographiella aspergillata</name>
    <dbReference type="NCBI Taxonomy" id="240176"/>
    <lineage>
        <taxon>Eukaryota</taxon>
        <taxon>Fungi</taxon>
        <taxon>Dikarya</taxon>
        <taxon>Basidiomycota</taxon>
        <taxon>Agaricomycotina</taxon>
        <taxon>Agaricomycetes</taxon>
        <taxon>Agaricomycetidae</taxon>
        <taxon>Agaricales</taxon>
        <taxon>Agaricineae</taxon>
        <taxon>Psathyrellaceae</taxon>
        <taxon>Coprinopsis</taxon>
    </lineage>
</organism>
<dbReference type="eggNOG" id="ENOG502SV2T">
    <property type="taxonomic scope" value="Eukaryota"/>
</dbReference>
<dbReference type="EMBL" id="AACS02000007">
    <property type="protein sequence ID" value="EFI27352.1"/>
    <property type="molecule type" value="Genomic_DNA"/>
</dbReference>
<dbReference type="VEuPathDB" id="FungiDB:CC1G_14825"/>
<evidence type="ECO:0000256" key="1">
    <source>
        <dbReference type="SAM" id="MobiDB-lite"/>
    </source>
</evidence>
<feature type="compositionally biased region" description="Polar residues" evidence="1">
    <location>
        <begin position="61"/>
        <end position="94"/>
    </location>
</feature>
<name>D6RNV0_COPC7</name>
<evidence type="ECO:0000313" key="4">
    <source>
        <dbReference type="Proteomes" id="UP000001861"/>
    </source>
</evidence>
<proteinExistence type="predicted"/>
<dbReference type="InParanoid" id="D6RNV0"/>
<dbReference type="Proteomes" id="UP000001861">
    <property type="component" value="Unassembled WGS sequence"/>
</dbReference>
<dbReference type="Pfam" id="PF24016">
    <property type="entry name" value="DUF7330"/>
    <property type="match status" value="1"/>
</dbReference>
<feature type="region of interest" description="Disordered" evidence="1">
    <location>
        <begin position="117"/>
        <end position="142"/>
    </location>
</feature>
<sequence length="301" mass="32301">MGTGFKPSAAWPSTKKPTSKEPKATPGAGSSTRTAHHETEKPPPYTQNNYNAPLPAVPEASGSQSQYHHNHRQQLQIPSTSTSAFSGNTVVNPETPATVNQIHLASKKEDIIGTFHIDPRTPVSSTKKRKKNGKRPVLPHASFKTSSGSIQLSLATTGNINESPRANVSVASGSGCIELKLLPMANPARPRIGLDVISAQGDITVHLPETFSGLIQLNTRKGELHVLPALMRKVKVLKATDKETMVLMGTHGPPIEGEPPFLTDLCQLNSRSGKVIVGLAGHDKQPEKAGFWKKLGDFFRG</sequence>
<comment type="caution">
    <text evidence="3">The sequence shown here is derived from an EMBL/GenBank/DDBJ whole genome shotgun (WGS) entry which is preliminary data.</text>
</comment>
<feature type="domain" description="DUF7330" evidence="2">
    <location>
        <begin position="100"/>
        <end position="277"/>
    </location>
</feature>
<evidence type="ECO:0000259" key="2">
    <source>
        <dbReference type="Pfam" id="PF24016"/>
    </source>
</evidence>
<feature type="region of interest" description="Disordered" evidence="1">
    <location>
        <begin position="1"/>
        <end position="94"/>
    </location>
</feature>
<dbReference type="HOGENOM" id="CLU_073872_0_0_1"/>
<dbReference type="OrthoDB" id="2593559at2759"/>
<evidence type="ECO:0000313" key="3">
    <source>
        <dbReference type="EMBL" id="EFI27352.1"/>
    </source>
</evidence>
<dbReference type="OMA" id="IFRPQNA"/>
<dbReference type="AlphaFoldDB" id="D6RNV0"/>
<dbReference type="RefSeq" id="XP_002910846.1">
    <property type="nucleotide sequence ID" value="XM_002910800.1"/>
</dbReference>
<dbReference type="KEGG" id="cci:CC1G_14825"/>
<reference evidence="3 4" key="1">
    <citation type="journal article" date="2010" name="Proc. Natl. Acad. Sci. U.S.A.">
        <title>Insights into evolution of multicellular fungi from the assembled chromosomes of the mushroom Coprinopsis cinerea (Coprinus cinereus).</title>
        <authorList>
            <person name="Stajich J.E."/>
            <person name="Wilke S.K."/>
            <person name="Ahren D."/>
            <person name="Au C.H."/>
            <person name="Birren B.W."/>
            <person name="Borodovsky M."/>
            <person name="Burns C."/>
            <person name="Canback B."/>
            <person name="Casselton L.A."/>
            <person name="Cheng C.K."/>
            <person name="Deng J."/>
            <person name="Dietrich F.S."/>
            <person name="Fargo D.C."/>
            <person name="Farman M.L."/>
            <person name="Gathman A.C."/>
            <person name="Goldberg J."/>
            <person name="Guigo R."/>
            <person name="Hoegger P.J."/>
            <person name="Hooker J.B."/>
            <person name="Huggins A."/>
            <person name="James T.Y."/>
            <person name="Kamada T."/>
            <person name="Kilaru S."/>
            <person name="Kodira C."/>
            <person name="Kues U."/>
            <person name="Kupfer D."/>
            <person name="Kwan H.S."/>
            <person name="Lomsadze A."/>
            <person name="Li W."/>
            <person name="Lilly W.W."/>
            <person name="Ma L.J."/>
            <person name="Mackey A.J."/>
            <person name="Manning G."/>
            <person name="Martin F."/>
            <person name="Muraguchi H."/>
            <person name="Natvig D.O."/>
            <person name="Palmerini H."/>
            <person name="Ramesh M.A."/>
            <person name="Rehmeyer C.J."/>
            <person name="Roe B.A."/>
            <person name="Shenoy N."/>
            <person name="Stanke M."/>
            <person name="Ter-Hovhannisyan V."/>
            <person name="Tunlid A."/>
            <person name="Velagapudi R."/>
            <person name="Vision T.J."/>
            <person name="Zeng Q."/>
            <person name="Zolan M.E."/>
            <person name="Pukkila P.J."/>
        </authorList>
    </citation>
    <scope>NUCLEOTIDE SEQUENCE [LARGE SCALE GENOMIC DNA]</scope>
    <source>
        <strain evidence="4">Okayama-7 / 130 / ATCC MYA-4618 / FGSC 9003</strain>
    </source>
</reference>
<dbReference type="InterPro" id="IPR055754">
    <property type="entry name" value="DUF7330"/>
</dbReference>